<dbReference type="CDD" id="cd03505">
    <property type="entry name" value="Delta9-FADS-like"/>
    <property type="match status" value="1"/>
</dbReference>
<dbReference type="PRINTS" id="PR00075">
    <property type="entry name" value="FACDDSATRASE"/>
</dbReference>
<feature type="domain" description="Fatty acid desaturase" evidence="13">
    <location>
        <begin position="46"/>
        <end position="264"/>
    </location>
</feature>
<sequence length="393" mass="44369">MTEPMATSQTGPDDTSHDHEDILYPEAVPFVLLHLASFAAIWTGVTWQAVAICVVLYFLRIFAIGAGYHRYFAHRAYSTSRVFQFILAFLSQSTAQKSTLWWAAKHRHHHLHSDTEQDVHSPRHRGFVYAHLGWIFSTRHRTTDLSKIADFARYPELMLLHKYELTPAVILAAITFLIGGWSGLVVGFVWSTVLVYHGTFCINSLAHVHGRKRYVTGDDSRNNWLLALATMGEGWHNNHHAYQSSVRQGFRWWEVDPTFYILKALSWCGVVWNLKTPPEAVLRNEQRLGTKIIERAAAELAATFPVERIAAALHEARAHAHAPTLADLRDALATAQHKTADLLAKAHLPALPTRDEIRARAASMFAKTRSMEDIVERAHHMVLEAVSKRLAAA</sequence>
<dbReference type="GO" id="GO:0016020">
    <property type="term" value="C:membrane"/>
    <property type="evidence" value="ECO:0007669"/>
    <property type="project" value="UniProtKB-SubCell"/>
</dbReference>
<evidence type="ECO:0000256" key="6">
    <source>
        <dbReference type="ARBA" id="ARBA00022989"/>
    </source>
</evidence>
<evidence type="ECO:0000256" key="12">
    <source>
        <dbReference type="SAM" id="Phobius"/>
    </source>
</evidence>
<name>A0A952KGW4_9PROT</name>
<evidence type="ECO:0000256" key="8">
    <source>
        <dbReference type="ARBA" id="ARBA00023004"/>
    </source>
</evidence>
<dbReference type="Proteomes" id="UP000700706">
    <property type="component" value="Unassembled WGS sequence"/>
</dbReference>
<evidence type="ECO:0000313" key="15">
    <source>
        <dbReference type="Proteomes" id="UP000700706"/>
    </source>
</evidence>
<proteinExistence type="inferred from homology"/>
<keyword evidence="4 12" id="KW-0812">Transmembrane</keyword>
<dbReference type="PANTHER" id="PTHR11351:SF31">
    <property type="entry name" value="DESATURASE 1, ISOFORM A-RELATED"/>
    <property type="match status" value="1"/>
</dbReference>
<keyword evidence="5" id="KW-0276">Fatty acid metabolism</keyword>
<dbReference type="InterPro" id="IPR015876">
    <property type="entry name" value="Acyl-CoA_DS"/>
</dbReference>
<evidence type="ECO:0000256" key="7">
    <source>
        <dbReference type="ARBA" id="ARBA00023002"/>
    </source>
</evidence>
<gene>
    <name evidence="14" type="ORF">JF625_22240</name>
</gene>
<comment type="caution">
    <text evidence="14">The sequence shown here is derived from an EMBL/GenBank/DDBJ whole genome shotgun (WGS) entry which is preliminary data.</text>
</comment>
<evidence type="ECO:0000259" key="13">
    <source>
        <dbReference type="Pfam" id="PF00487"/>
    </source>
</evidence>
<dbReference type="PANTHER" id="PTHR11351">
    <property type="entry name" value="ACYL-COA DESATURASE"/>
    <property type="match status" value="1"/>
</dbReference>
<evidence type="ECO:0000256" key="5">
    <source>
        <dbReference type="ARBA" id="ARBA00022832"/>
    </source>
</evidence>
<dbReference type="GO" id="GO:0016717">
    <property type="term" value="F:oxidoreductase activity, acting on paired donors, with oxidation of a pair of donors resulting in the reduction of molecular oxygen to two molecules of water"/>
    <property type="evidence" value="ECO:0007669"/>
    <property type="project" value="InterPro"/>
</dbReference>
<reference evidence="14" key="1">
    <citation type="submission" date="2020-06" db="EMBL/GenBank/DDBJ databases">
        <title>Stable isotope informed genome-resolved metagenomics uncovers potential trophic interactions in rhizosphere soil.</title>
        <authorList>
            <person name="Starr E.P."/>
            <person name="Shi S."/>
            <person name="Blazewicz S.J."/>
            <person name="Koch B.J."/>
            <person name="Probst A.J."/>
            <person name="Hungate B.A."/>
            <person name="Pett-Ridge J."/>
            <person name="Firestone M.K."/>
            <person name="Banfield J.F."/>
        </authorList>
    </citation>
    <scope>NUCLEOTIDE SEQUENCE</scope>
    <source>
        <strain evidence="14">YM_69_17</strain>
    </source>
</reference>
<keyword evidence="3" id="KW-0444">Lipid biosynthesis</keyword>
<evidence type="ECO:0000256" key="10">
    <source>
        <dbReference type="ARBA" id="ARBA00023136"/>
    </source>
</evidence>
<keyword evidence="7" id="KW-0560">Oxidoreductase</keyword>
<dbReference type="InterPro" id="IPR005804">
    <property type="entry name" value="FA_desaturase_dom"/>
</dbReference>
<evidence type="ECO:0000256" key="2">
    <source>
        <dbReference type="ARBA" id="ARBA00008749"/>
    </source>
</evidence>
<protein>
    <submittedName>
        <fullName evidence="14">Fatty acid desaturase</fullName>
    </submittedName>
</protein>
<feature type="transmembrane region" description="Helical" evidence="12">
    <location>
        <begin position="168"/>
        <end position="190"/>
    </location>
</feature>
<evidence type="ECO:0000256" key="1">
    <source>
        <dbReference type="ARBA" id="ARBA00004141"/>
    </source>
</evidence>
<feature type="transmembrane region" description="Helical" evidence="12">
    <location>
        <begin position="31"/>
        <end position="59"/>
    </location>
</feature>
<keyword evidence="8" id="KW-0408">Iron</keyword>
<evidence type="ECO:0000256" key="9">
    <source>
        <dbReference type="ARBA" id="ARBA00023098"/>
    </source>
</evidence>
<evidence type="ECO:0000256" key="11">
    <source>
        <dbReference type="ARBA" id="ARBA00023160"/>
    </source>
</evidence>
<accession>A0A952KGW4</accession>
<organism evidence="14 15">
    <name type="scientific">Inquilinus limosus</name>
    <dbReference type="NCBI Taxonomy" id="171674"/>
    <lineage>
        <taxon>Bacteria</taxon>
        <taxon>Pseudomonadati</taxon>
        <taxon>Pseudomonadota</taxon>
        <taxon>Alphaproteobacteria</taxon>
        <taxon>Rhodospirillales</taxon>
        <taxon>Rhodospirillaceae</taxon>
        <taxon>Inquilinus</taxon>
    </lineage>
</organism>
<keyword evidence="11" id="KW-0275">Fatty acid biosynthesis</keyword>
<dbReference type="Pfam" id="PF00487">
    <property type="entry name" value="FA_desaturase"/>
    <property type="match status" value="1"/>
</dbReference>
<comment type="subcellular location">
    <subcellularLocation>
        <location evidence="1">Membrane</location>
        <topology evidence="1">Multi-pass membrane protein</topology>
    </subcellularLocation>
</comment>
<evidence type="ECO:0000256" key="4">
    <source>
        <dbReference type="ARBA" id="ARBA00022692"/>
    </source>
</evidence>
<comment type="similarity">
    <text evidence="2">Belongs to the fatty acid desaturase type 2 family.</text>
</comment>
<dbReference type="GO" id="GO:0006633">
    <property type="term" value="P:fatty acid biosynthetic process"/>
    <property type="evidence" value="ECO:0007669"/>
    <property type="project" value="UniProtKB-KW"/>
</dbReference>
<evidence type="ECO:0000256" key="3">
    <source>
        <dbReference type="ARBA" id="ARBA00022516"/>
    </source>
</evidence>
<keyword evidence="9" id="KW-0443">Lipid metabolism</keyword>
<dbReference type="AlphaFoldDB" id="A0A952KGW4"/>
<keyword evidence="10 12" id="KW-0472">Membrane</keyword>
<keyword evidence="6 12" id="KW-1133">Transmembrane helix</keyword>
<evidence type="ECO:0000313" key="14">
    <source>
        <dbReference type="EMBL" id="MBW8727850.1"/>
    </source>
</evidence>
<dbReference type="EMBL" id="JAEKLZ010000311">
    <property type="protein sequence ID" value="MBW8727850.1"/>
    <property type="molecule type" value="Genomic_DNA"/>
</dbReference>